<dbReference type="PROSITE" id="PS00211">
    <property type="entry name" value="ABC_TRANSPORTER_1"/>
    <property type="match status" value="1"/>
</dbReference>
<dbReference type="PANTHER" id="PTHR24221:SF614">
    <property type="entry name" value="GLUTATHIONE_L-CYSTEINE TRANSPORT SYSTEM ATP-BINDING_PERMEASE PROTEIN CYDC"/>
    <property type="match status" value="1"/>
</dbReference>
<evidence type="ECO:0000256" key="6">
    <source>
        <dbReference type="ARBA" id="ARBA00023136"/>
    </source>
</evidence>
<keyword evidence="2 7" id="KW-0812">Transmembrane</keyword>
<dbReference type="InterPro" id="IPR036640">
    <property type="entry name" value="ABC1_TM_sf"/>
</dbReference>
<evidence type="ECO:0000259" key="8">
    <source>
        <dbReference type="PROSITE" id="PS50893"/>
    </source>
</evidence>
<comment type="subcellular location">
    <subcellularLocation>
        <location evidence="1">Cell membrane</location>
        <topology evidence="1">Multi-pass membrane protein</topology>
    </subcellularLocation>
</comment>
<dbReference type="InterPro" id="IPR027417">
    <property type="entry name" value="P-loop_NTPase"/>
</dbReference>
<dbReference type="GO" id="GO:0034040">
    <property type="term" value="F:ATPase-coupled lipid transmembrane transporter activity"/>
    <property type="evidence" value="ECO:0007669"/>
    <property type="project" value="TreeGrafter"/>
</dbReference>
<keyword evidence="11" id="KW-1185">Reference proteome</keyword>
<sequence length="574" mass="63313">MAEDVKRDPAKVSSYFIAQWPALAVVTVSGIIYNVGMAAGPWFEGQLAQCLVNILQQKARPSAMVKLSLGYVLAIFIVQFMRYLKRLYVRKFANQTILSMRSSLYQTLLTKTSLDDIGTIMTKAISDADDCAEGMRKFTTEIFDTGVVMIVYIVMLMCYDWRLSLIALLFPPLAYVLAGQLKKVVTGAVAKAKEAAGDLNAATLDRAGNSLTYRIYGVERIRDGIYEKFLQNYEKRQIKAGVLMSAAEPIYYIISSISVIFIIWLGGRNVCGLGWQSWNIAAFSTYLACFGKLSVKSSHAANLFNAVQKAEVSWKRIKPLLTNDVPARKQLAPFGPVKVKQLTFSWKDDQPLLENISLTAKPGEIVGVTGPVACGKSTFGQAFLGQLPYSGTIELNGQDLRQLQQAGYLTTAYLGHDPQLLAASIKDNIALGQEKAVSAVLSDADLVQDLEQMPDKAATQVGEGGTRLSGGQAARVALARALYHERPILILDDPFASVDQKTEMKILQNLRQHYHDRVIFLISHRLEFFASLDQILYIDGKKTACGKHADLLKKSLGYAKLYCRQVKGGSSDEK</sequence>
<proteinExistence type="predicted"/>
<dbReference type="Gene3D" id="1.20.1560.10">
    <property type="entry name" value="ABC transporter type 1, transmembrane domain"/>
    <property type="match status" value="1"/>
</dbReference>
<dbReference type="InterPro" id="IPR003439">
    <property type="entry name" value="ABC_transporter-like_ATP-bd"/>
</dbReference>
<dbReference type="GO" id="GO:0016887">
    <property type="term" value="F:ATP hydrolysis activity"/>
    <property type="evidence" value="ECO:0007669"/>
    <property type="project" value="InterPro"/>
</dbReference>
<evidence type="ECO:0000256" key="1">
    <source>
        <dbReference type="ARBA" id="ARBA00004651"/>
    </source>
</evidence>
<dbReference type="SUPFAM" id="SSF52540">
    <property type="entry name" value="P-loop containing nucleoside triphosphate hydrolases"/>
    <property type="match status" value="1"/>
</dbReference>
<dbReference type="Gene3D" id="3.40.50.300">
    <property type="entry name" value="P-loop containing nucleotide triphosphate hydrolases"/>
    <property type="match status" value="1"/>
</dbReference>
<dbReference type="GO" id="GO:0005524">
    <property type="term" value="F:ATP binding"/>
    <property type="evidence" value="ECO:0007669"/>
    <property type="project" value="UniProtKB-KW"/>
</dbReference>
<comment type="caution">
    <text evidence="10">The sequence shown here is derived from an EMBL/GenBank/DDBJ whole genome shotgun (WGS) entry which is preliminary data.</text>
</comment>
<dbReference type="InterPro" id="IPR011527">
    <property type="entry name" value="ABC1_TM_dom"/>
</dbReference>
<feature type="transmembrane region" description="Helical" evidence="7">
    <location>
        <begin position="20"/>
        <end position="43"/>
    </location>
</feature>
<feature type="domain" description="ABC transmembrane type-1" evidence="9">
    <location>
        <begin position="24"/>
        <end position="268"/>
    </location>
</feature>
<evidence type="ECO:0000256" key="3">
    <source>
        <dbReference type="ARBA" id="ARBA00022741"/>
    </source>
</evidence>
<feature type="transmembrane region" description="Helical" evidence="7">
    <location>
        <begin position="249"/>
        <end position="267"/>
    </location>
</feature>
<evidence type="ECO:0000256" key="5">
    <source>
        <dbReference type="ARBA" id="ARBA00022989"/>
    </source>
</evidence>
<organism evidence="10 11">
    <name type="scientific">Lactobacillus porci</name>
    <dbReference type="NCBI Taxonomy" id="2012477"/>
    <lineage>
        <taxon>Bacteria</taxon>
        <taxon>Bacillati</taxon>
        <taxon>Bacillota</taxon>
        <taxon>Bacilli</taxon>
        <taxon>Lactobacillales</taxon>
        <taxon>Lactobacillaceae</taxon>
        <taxon>Lactobacillus</taxon>
    </lineage>
</organism>
<feature type="transmembrane region" description="Helical" evidence="7">
    <location>
        <begin position="63"/>
        <end position="84"/>
    </location>
</feature>
<dbReference type="SUPFAM" id="SSF90123">
    <property type="entry name" value="ABC transporter transmembrane region"/>
    <property type="match status" value="1"/>
</dbReference>
<dbReference type="InterPro" id="IPR039421">
    <property type="entry name" value="Type_1_exporter"/>
</dbReference>
<accession>A0A6A8MEJ3</accession>
<feature type="domain" description="ABC transporter" evidence="8">
    <location>
        <begin position="337"/>
        <end position="564"/>
    </location>
</feature>
<dbReference type="InterPro" id="IPR017871">
    <property type="entry name" value="ABC_transporter-like_CS"/>
</dbReference>
<reference evidence="10 11" key="1">
    <citation type="submission" date="2019-08" db="EMBL/GenBank/DDBJ databases">
        <title>In-depth cultivation of the pig gut microbiome towards novel bacterial diversity and tailored functional studies.</title>
        <authorList>
            <person name="Wylensek D."/>
            <person name="Hitch T.C.A."/>
            <person name="Clavel T."/>
        </authorList>
    </citation>
    <scope>NUCLEOTIDE SEQUENCE [LARGE SCALE GENOMIC DNA]</scope>
    <source>
        <strain evidence="10 11">Bifido-178-WT-2B</strain>
    </source>
</reference>
<dbReference type="Pfam" id="PF00005">
    <property type="entry name" value="ABC_tran"/>
    <property type="match status" value="1"/>
</dbReference>
<keyword evidence="5 7" id="KW-1133">Transmembrane helix</keyword>
<gene>
    <name evidence="10" type="ORF">FYJ62_05910</name>
</gene>
<evidence type="ECO:0000256" key="2">
    <source>
        <dbReference type="ARBA" id="ARBA00022692"/>
    </source>
</evidence>
<dbReference type="PROSITE" id="PS50929">
    <property type="entry name" value="ABC_TM1F"/>
    <property type="match status" value="1"/>
</dbReference>
<keyword evidence="4 10" id="KW-0067">ATP-binding</keyword>
<evidence type="ECO:0000256" key="7">
    <source>
        <dbReference type="SAM" id="Phobius"/>
    </source>
</evidence>
<evidence type="ECO:0000313" key="10">
    <source>
        <dbReference type="EMBL" id="MST87182.1"/>
    </source>
</evidence>
<dbReference type="PANTHER" id="PTHR24221">
    <property type="entry name" value="ATP-BINDING CASSETTE SUB-FAMILY B"/>
    <property type="match status" value="1"/>
</dbReference>
<dbReference type="SMART" id="SM00382">
    <property type="entry name" value="AAA"/>
    <property type="match status" value="1"/>
</dbReference>
<dbReference type="Pfam" id="PF00664">
    <property type="entry name" value="ABC_membrane"/>
    <property type="match status" value="1"/>
</dbReference>
<dbReference type="RefSeq" id="WP_154548720.1">
    <property type="nucleotide sequence ID" value="NZ_VUMX01000013.1"/>
</dbReference>
<keyword evidence="6 7" id="KW-0472">Membrane</keyword>
<dbReference type="GO" id="GO:0005886">
    <property type="term" value="C:plasma membrane"/>
    <property type="evidence" value="ECO:0007669"/>
    <property type="project" value="UniProtKB-SubCell"/>
</dbReference>
<dbReference type="PROSITE" id="PS50893">
    <property type="entry name" value="ABC_TRANSPORTER_2"/>
    <property type="match status" value="1"/>
</dbReference>
<keyword evidence="3" id="KW-0547">Nucleotide-binding</keyword>
<dbReference type="Proteomes" id="UP000438120">
    <property type="component" value="Unassembled WGS sequence"/>
</dbReference>
<dbReference type="CDD" id="cd07346">
    <property type="entry name" value="ABC_6TM_exporters"/>
    <property type="match status" value="1"/>
</dbReference>
<dbReference type="GO" id="GO:0140359">
    <property type="term" value="F:ABC-type transporter activity"/>
    <property type="evidence" value="ECO:0007669"/>
    <property type="project" value="InterPro"/>
</dbReference>
<evidence type="ECO:0000259" key="9">
    <source>
        <dbReference type="PROSITE" id="PS50929"/>
    </source>
</evidence>
<name>A0A6A8MEJ3_9LACO</name>
<dbReference type="AlphaFoldDB" id="A0A6A8MEJ3"/>
<protein>
    <submittedName>
        <fullName evidence="10">ABC transporter ATP-binding protein</fullName>
    </submittedName>
</protein>
<dbReference type="OrthoDB" id="9806127at2"/>
<dbReference type="EMBL" id="VUMX01000013">
    <property type="protein sequence ID" value="MST87182.1"/>
    <property type="molecule type" value="Genomic_DNA"/>
</dbReference>
<evidence type="ECO:0000256" key="4">
    <source>
        <dbReference type="ARBA" id="ARBA00022840"/>
    </source>
</evidence>
<dbReference type="InterPro" id="IPR003593">
    <property type="entry name" value="AAA+_ATPase"/>
</dbReference>
<evidence type="ECO:0000313" key="11">
    <source>
        <dbReference type="Proteomes" id="UP000438120"/>
    </source>
</evidence>